<dbReference type="SUPFAM" id="SSF75011">
    <property type="entry name" value="3-carboxy-cis,cis-mucoante lactonizing enzyme"/>
    <property type="match status" value="1"/>
</dbReference>
<evidence type="ECO:0000313" key="2">
    <source>
        <dbReference type="EMBL" id="SFF49075.1"/>
    </source>
</evidence>
<dbReference type="Gene3D" id="2.130.10.10">
    <property type="entry name" value="YVTN repeat-like/Quinoprotein amine dehydrogenase"/>
    <property type="match status" value="3"/>
</dbReference>
<dbReference type="STRING" id="380248.SAMN05216251_11639"/>
<dbReference type="EMBL" id="FONG01000016">
    <property type="protein sequence ID" value="SFF49075.1"/>
    <property type="molecule type" value="Genomic_DNA"/>
</dbReference>
<dbReference type="GO" id="GO:0017057">
    <property type="term" value="F:6-phosphogluconolactonase activity"/>
    <property type="evidence" value="ECO:0007669"/>
    <property type="project" value="TreeGrafter"/>
</dbReference>
<dbReference type="InterPro" id="IPR050282">
    <property type="entry name" value="Cycloisomerase_2"/>
</dbReference>
<dbReference type="PANTHER" id="PTHR30344">
    <property type="entry name" value="6-PHOSPHOGLUCONOLACTONASE-RELATED"/>
    <property type="match status" value="1"/>
</dbReference>
<dbReference type="PANTHER" id="PTHR30344:SF1">
    <property type="entry name" value="6-PHOSPHOGLUCONOLACTONASE"/>
    <property type="match status" value="1"/>
</dbReference>
<keyword evidence="2" id="KW-0413">Isomerase</keyword>
<dbReference type="GO" id="GO:0016853">
    <property type="term" value="F:isomerase activity"/>
    <property type="evidence" value="ECO:0007669"/>
    <property type="project" value="UniProtKB-KW"/>
</dbReference>
<comment type="similarity">
    <text evidence="1">Belongs to the cycloisomerase 2 family.</text>
</comment>
<sequence>MPVSRDRRPTHPTRPTRGRMHALRAFGAIGALGALGVATALVTAPAATAASHAPAAPAETAHIHSAAPVFVQSDNPAANTVVAYHRAADGTLSRAGVYGTGGKGGVLDGSVVDHLASQGSLVLDARHGLLYAVNAGSDTVTVFAVRGDRLERVQVISSGGDFPVGVAVHGNAVYVLNALDGGSIQGFLRIGDRLVRVPSWHRGLGLDPSAAPQFTHTPGQISFTPDGTKLVVTTKAGGNSIEVFPVGPFGGPASRPVVTATPDAVPFGFTFDPAGRLQVTEAGPNAVATFALARDGRLTQVGRPVATGQAATCWIVGAGDRLYASNAGSGSLSGYTVDRHGALRALGATATDGGTVDAAVSSDGRYLYAQTGAAGVVDEFRVGRDGSLTPIGSVTVPGALGGEGIAAG</sequence>
<proteinExistence type="inferred from homology"/>
<dbReference type="RefSeq" id="WP_245796286.1">
    <property type="nucleotide sequence ID" value="NZ_FONG01000016.1"/>
</dbReference>
<dbReference type="AlphaFoldDB" id="A0A1I2J335"/>
<dbReference type="GO" id="GO:0005829">
    <property type="term" value="C:cytosol"/>
    <property type="evidence" value="ECO:0007669"/>
    <property type="project" value="TreeGrafter"/>
</dbReference>
<dbReference type="InterPro" id="IPR015943">
    <property type="entry name" value="WD40/YVTN_repeat-like_dom_sf"/>
</dbReference>
<reference evidence="2 3" key="1">
    <citation type="submission" date="2016-10" db="EMBL/GenBank/DDBJ databases">
        <authorList>
            <person name="de Groot N.N."/>
        </authorList>
    </citation>
    <scope>NUCLEOTIDE SEQUENCE [LARGE SCALE GENOMIC DNA]</scope>
    <source>
        <strain evidence="2 3">CGMCC 4.3510</strain>
    </source>
</reference>
<keyword evidence="3" id="KW-1185">Reference proteome</keyword>
<protein>
    <submittedName>
        <fullName evidence="2">6-phosphogluconolactonase, cycloisomerase 2 family</fullName>
    </submittedName>
</protein>
<dbReference type="Proteomes" id="UP000199323">
    <property type="component" value="Unassembled WGS sequence"/>
</dbReference>
<dbReference type="InterPro" id="IPR019405">
    <property type="entry name" value="Lactonase_7-beta_prop"/>
</dbReference>
<accession>A0A1I2J335</accession>
<dbReference type="Pfam" id="PF10282">
    <property type="entry name" value="Lactonase"/>
    <property type="match status" value="1"/>
</dbReference>
<name>A0A1I2J335_9ACTN</name>
<gene>
    <name evidence="2" type="ORF">SAMN05216251_11639</name>
</gene>
<evidence type="ECO:0000256" key="1">
    <source>
        <dbReference type="ARBA" id="ARBA00005564"/>
    </source>
</evidence>
<evidence type="ECO:0000313" key="3">
    <source>
        <dbReference type="Proteomes" id="UP000199323"/>
    </source>
</evidence>
<organism evidence="2 3">
    <name type="scientific">Actinacidiphila alni</name>
    <dbReference type="NCBI Taxonomy" id="380248"/>
    <lineage>
        <taxon>Bacteria</taxon>
        <taxon>Bacillati</taxon>
        <taxon>Actinomycetota</taxon>
        <taxon>Actinomycetes</taxon>
        <taxon>Kitasatosporales</taxon>
        <taxon>Streptomycetaceae</taxon>
        <taxon>Actinacidiphila</taxon>
    </lineage>
</organism>